<evidence type="ECO:0000313" key="3">
    <source>
        <dbReference type="Proteomes" id="UP001356080"/>
    </source>
</evidence>
<gene>
    <name evidence="2" type="ORF">V2W34_15925</name>
</gene>
<evidence type="ECO:0000313" key="2">
    <source>
        <dbReference type="EMBL" id="MEF2293489.1"/>
    </source>
</evidence>
<feature type="transmembrane region" description="Helical" evidence="1">
    <location>
        <begin position="12"/>
        <end position="38"/>
    </location>
</feature>
<name>A0ABU7VJJ0_9BACI</name>
<protein>
    <recommendedName>
        <fullName evidence="4">Major Facilitator Superfamily protein</fullName>
    </recommendedName>
</protein>
<sequence length="74" mass="7964">MYLEVMKNNSNVIFYLLGAAASNLGNVISGLAFMFLAYEMTASSFYTTIVVISQVAPYLLFGLIGGVVGIRKSC</sequence>
<evidence type="ECO:0000256" key="1">
    <source>
        <dbReference type="SAM" id="Phobius"/>
    </source>
</evidence>
<proteinExistence type="predicted"/>
<keyword evidence="1" id="KW-1133">Transmembrane helix</keyword>
<dbReference type="Proteomes" id="UP001356080">
    <property type="component" value="Unassembled WGS sequence"/>
</dbReference>
<evidence type="ECO:0008006" key="4">
    <source>
        <dbReference type="Google" id="ProtNLM"/>
    </source>
</evidence>
<feature type="transmembrane region" description="Helical" evidence="1">
    <location>
        <begin position="44"/>
        <end position="70"/>
    </location>
</feature>
<dbReference type="RefSeq" id="WP_331805819.1">
    <property type="nucleotide sequence ID" value="NZ_JAZHPM010000033.1"/>
</dbReference>
<organism evidence="2 3">
    <name type="scientific">Virgibacillus dokdonensis</name>
    <dbReference type="NCBI Taxonomy" id="302167"/>
    <lineage>
        <taxon>Bacteria</taxon>
        <taxon>Bacillati</taxon>
        <taxon>Bacillota</taxon>
        <taxon>Bacilli</taxon>
        <taxon>Bacillales</taxon>
        <taxon>Bacillaceae</taxon>
        <taxon>Virgibacillus</taxon>
    </lineage>
</organism>
<reference evidence="2 3" key="1">
    <citation type="submission" date="2024-01" db="EMBL/GenBank/DDBJ databases">
        <title>Survival strategy associated with biotechnological potential of Virgibacillus dokdonensis T4.6 isolated from salt-fermented shrimp paste.</title>
        <authorList>
            <person name="Doan T.V."/>
            <person name="Quach N.T."/>
            <person name="Phi Q.-T."/>
        </authorList>
    </citation>
    <scope>NUCLEOTIDE SEQUENCE [LARGE SCALE GENOMIC DNA]</scope>
    <source>
        <strain evidence="2 3">T4.6</strain>
    </source>
</reference>
<keyword evidence="1" id="KW-0812">Transmembrane</keyword>
<keyword evidence="3" id="KW-1185">Reference proteome</keyword>
<comment type="caution">
    <text evidence="2">The sequence shown here is derived from an EMBL/GenBank/DDBJ whole genome shotgun (WGS) entry which is preliminary data.</text>
</comment>
<dbReference type="EMBL" id="JAZHPM010000033">
    <property type="protein sequence ID" value="MEF2293489.1"/>
    <property type="molecule type" value="Genomic_DNA"/>
</dbReference>
<keyword evidence="1" id="KW-0472">Membrane</keyword>
<accession>A0ABU7VJJ0</accession>